<proteinExistence type="predicted"/>
<comment type="caution">
    <text evidence="1">The sequence shown here is derived from an EMBL/GenBank/DDBJ whole genome shotgun (WGS) entry which is preliminary data.</text>
</comment>
<dbReference type="Proteomes" id="UP000265566">
    <property type="component" value="Chromosome 1"/>
</dbReference>
<evidence type="ECO:0000313" key="1">
    <source>
        <dbReference type="EMBL" id="RHN80458.1"/>
    </source>
</evidence>
<gene>
    <name evidence="1" type="ORF">MtrunA17_Chr1g0188481</name>
</gene>
<sequence>MLKQTEAAALVVIVRSTATGARVGSIVDVCVRQGSRSITSLSFSIAPCPSAHPSSDSLSKPLLRLSDLSPTKSASLSFLLSLASLSTSFCFFCSGKTVSCSGTLADPSTGSFSLFETSFSAPFHDSLFI</sequence>
<protein>
    <submittedName>
        <fullName evidence="1">Uncharacterized protein</fullName>
    </submittedName>
</protein>
<dbReference type="Gramene" id="rna4387">
    <property type="protein sequence ID" value="RHN80458.1"/>
    <property type="gene ID" value="gene4387"/>
</dbReference>
<dbReference type="AlphaFoldDB" id="A0A396JW67"/>
<dbReference type="EMBL" id="PSQE01000001">
    <property type="protein sequence ID" value="RHN80458.1"/>
    <property type="molecule type" value="Genomic_DNA"/>
</dbReference>
<accession>A0A396JW67</accession>
<name>A0A396JW67_MEDTR</name>
<reference evidence="1" key="1">
    <citation type="journal article" date="2018" name="Nat. Plants">
        <title>Whole-genome landscape of Medicago truncatula symbiotic genes.</title>
        <authorList>
            <person name="Pecrix Y."/>
            <person name="Gamas P."/>
            <person name="Carrere S."/>
        </authorList>
    </citation>
    <scope>NUCLEOTIDE SEQUENCE</scope>
    <source>
        <tissue evidence="1">Leaves</tissue>
    </source>
</reference>
<organism evidence="1">
    <name type="scientific">Medicago truncatula</name>
    <name type="common">Barrel medic</name>
    <name type="synonym">Medicago tribuloides</name>
    <dbReference type="NCBI Taxonomy" id="3880"/>
    <lineage>
        <taxon>Eukaryota</taxon>
        <taxon>Viridiplantae</taxon>
        <taxon>Streptophyta</taxon>
        <taxon>Embryophyta</taxon>
        <taxon>Tracheophyta</taxon>
        <taxon>Spermatophyta</taxon>
        <taxon>Magnoliopsida</taxon>
        <taxon>eudicotyledons</taxon>
        <taxon>Gunneridae</taxon>
        <taxon>Pentapetalae</taxon>
        <taxon>rosids</taxon>
        <taxon>fabids</taxon>
        <taxon>Fabales</taxon>
        <taxon>Fabaceae</taxon>
        <taxon>Papilionoideae</taxon>
        <taxon>50 kb inversion clade</taxon>
        <taxon>NPAAA clade</taxon>
        <taxon>Hologalegina</taxon>
        <taxon>IRL clade</taxon>
        <taxon>Trifolieae</taxon>
        <taxon>Medicago</taxon>
    </lineage>
</organism>